<evidence type="ECO:0000313" key="2">
    <source>
        <dbReference type="EMBL" id="TGE26597.1"/>
    </source>
</evidence>
<keyword evidence="1" id="KW-1133">Transmembrane helix</keyword>
<dbReference type="EMBL" id="SRMB01000003">
    <property type="protein sequence ID" value="TGE26597.1"/>
    <property type="molecule type" value="Genomic_DNA"/>
</dbReference>
<keyword evidence="1" id="KW-0472">Membrane</keyword>
<dbReference type="AlphaFoldDB" id="A0A4Z0Q932"/>
<dbReference type="OrthoDB" id="1081881at2"/>
<evidence type="ECO:0008006" key="4">
    <source>
        <dbReference type="Google" id="ProtNLM"/>
    </source>
</evidence>
<accession>A0A4Z0Q932</accession>
<name>A0A4Z0Q932_9BACT</name>
<feature type="transmembrane region" description="Helical" evidence="1">
    <location>
        <begin position="380"/>
        <end position="397"/>
    </location>
</feature>
<feature type="transmembrane region" description="Helical" evidence="1">
    <location>
        <begin position="347"/>
        <end position="368"/>
    </location>
</feature>
<sequence>MQASEFDSHPKQPTTRLVLLGLAAALALLPFLVLCWYAHPSADDFLTANDVRKHGHWGYIGYMYMQWTGRYTAATLWGLVNPVAYGNTTEGYGLVCLLGLLGLPTALYLLVRALLGRQFPSHYSWLAAGGLTSLFLFQMPSPAEGFYWITSSYNYLVPACLTLLWLAALVRHAQAPTPAARRTWLAGAALLAVLVIGGNETNALPVLVGTISFTLLRCIQRRTLDWEYLLLSAVVVGACAVAFLAPGNFVRLHGHQQQYSLLKAADRGALSAYRSLINWMGNGVLLSVTVLLAPVSSRLSRHPDLPLNQLARRPLFSTLLLPVTTILVFSLAHYATSTSMPPRSQNVLYLFFLLGWFLTTHAWALRFWQPRQFFSFSLPAAVRWLLAAWIVLAFFWADQFRARGRDKVDNVNNILQAYQDWLGGAAARYDAQLMARYAHLQSWESPRQDVVVEPLQAPSKTLLFYDITPDASDWSNQAYAEFFGKSSVRVPAAPPAP</sequence>
<organism evidence="2 3">
    <name type="scientific">Hymenobacter metallicola</name>
    <dbReference type="NCBI Taxonomy" id="2563114"/>
    <lineage>
        <taxon>Bacteria</taxon>
        <taxon>Pseudomonadati</taxon>
        <taxon>Bacteroidota</taxon>
        <taxon>Cytophagia</taxon>
        <taxon>Cytophagales</taxon>
        <taxon>Hymenobacteraceae</taxon>
        <taxon>Hymenobacter</taxon>
    </lineage>
</organism>
<dbReference type="Proteomes" id="UP000298471">
    <property type="component" value="Unassembled WGS sequence"/>
</dbReference>
<comment type="caution">
    <text evidence="2">The sequence shown here is derived from an EMBL/GenBank/DDBJ whole genome shotgun (WGS) entry which is preliminary data.</text>
</comment>
<dbReference type="InterPro" id="IPR045691">
    <property type="entry name" value="DUF6056"/>
</dbReference>
<dbReference type="RefSeq" id="WP_135396503.1">
    <property type="nucleotide sequence ID" value="NZ_SRMB01000003.1"/>
</dbReference>
<feature type="transmembrane region" description="Helical" evidence="1">
    <location>
        <begin position="17"/>
        <end position="38"/>
    </location>
</feature>
<proteinExistence type="predicted"/>
<protein>
    <recommendedName>
        <fullName evidence="4">Glycosyltransferase RgtA/B/C/D-like domain-containing protein</fullName>
    </recommendedName>
</protein>
<evidence type="ECO:0000256" key="1">
    <source>
        <dbReference type="SAM" id="Phobius"/>
    </source>
</evidence>
<feature type="transmembrane region" description="Helical" evidence="1">
    <location>
        <begin position="276"/>
        <end position="295"/>
    </location>
</feature>
<reference evidence="2 3" key="1">
    <citation type="submission" date="2019-04" db="EMBL/GenBank/DDBJ databases">
        <authorList>
            <person name="Feng G."/>
            <person name="Zhang J."/>
            <person name="Zhu H."/>
        </authorList>
    </citation>
    <scope>NUCLEOTIDE SEQUENCE [LARGE SCALE GENOMIC DNA]</scope>
    <source>
        <strain evidence="2 3">9PBR-1</strain>
    </source>
</reference>
<feature type="transmembrane region" description="Helical" evidence="1">
    <location>
        <begin position="315"/>
        <end position="335"/>
    </location>
</feature>
<keyword evidence="1" id="KW-0812">Transmembrane</keyword>
<feature type="transmembrane region" description="Helical" evidence="1">
    <location>
        <begin position="92"/>
        <end position="111"/>
    </location>
</feature>
<feature type="transmembrane region" description="Helical" evidence="1">
    <location>
        <begin position="59"/>
        <end position="80"/>
    </location>
</feature>
<keyword evidence="3" id="KW-1185">Reference proteome</keyword>
<feature type="transmembrane region" description="Helical" evidence="1">
    <location>
        <begin position="146"/>
        <end position="167"/>
    </location>
</feature>
<evidence type="ECO:0000313" key="3">
    <source>
        <dbReference type="Proteomes" id="UP000298471"/>
    </source>
</evidence>
<feature type="transmembrane region" description="Helical" evidence="1">
    <location>
        <begin position="226"/>
        <end position="245"/>
    </location>
</feature>
<gene>
    <name evidence="2" type="ORF">E5K02_17580</name>
</gene>
<dbReference type="Pfam" id="PF19528">
    <property type="entry name" value="DUF6056"/>
    <property type="match status" value="1"/>
</dbReference>